<evidence type="ECO:0000256" key="1">
    <source>
        <dbReference type="ARBA" id="ARBA00004191"/>
    </source>
</evidence>
<comment type="caution">
    <text evidence="18">The sequence shown here is derived from an EMBL/GenBank/DDBJ whole genome shotgun (WGS) entry which is preliminary data.</text>
</comment>
<comment type="subcellular location">
    <subcellularLocation>
        <location evidence="1">Secreted</location>
        <location evidence="1">Cell wall</location>
    </subcellularLocation>
</comment>
<keyword evidence="6" id="KW-0134">Cell wall</keyword>
<dbReference type="FunFam" id="2.160.20.10:FF:000001">
    <property type="entry name" value="Pectinesterase"/>
    <property type="match status" value="1"/>
</dbReference>
<evidence type="ECO:0000259" key="17">
    <source>
        <dbReference type="SMART" id="SM00856"/>
    </source>
</evidence>
<dbReference type="SUPFAM" id="SSF101148">
    <property type="entry name" value="Plant invertase/pectin methylesterase inhibitor"/>
    <property type="match status" value="1"/>
</dbReference>
<name>A0ABD2VJK2_9SOLN</name>
<evidence type="ECO:0000256" key="7">
    <source>
        <dbReference type="ARBA" id="ARBA00022525"/>
    </source>
</evidence>
<dbReference type="SMART" id="SM00722">
    <property type="entry name" value="CASH"/>
    <property type="match status" value="1"/>
</dbReference>
<keyword evidence="15" id="KW-0812">Transmembrane</keyword>
<dbReference type="GO" id="GO:0045490">
    <property type="term" value="P:pectin catabolic process"/>
    <property type="evidence" value="ECO:0007669"/>
    <property type="project" value="UniProtKB-UniRule"/>
</dbReference>
<keyword evidence="19" id="KW-1185">Reference proteome</keyword>
<dbReference type="SMART" id="SM00856">
    <property type="entry name" value="PMEI"/>
    <property type="match status" value="1"/>
</dbReference>
<evidence type="ECO:0000313" key="19">
    <source>
        <dbReference type="Proteomes" id="UP001627284"/>
    </source>
</evidence>
<feature type="domain" description="Carbohydrate-binding/sugar hydrolysis" evidence="16">
    <location>
        <begin position="264"/>
        <end position="436"/>
    </location>
</feature>
<comment type="catalytic activity">
    <reaction evidence="12 14">
        <text>[(1-&gt;4)-alpha-D-galacturonosyl methyl ester](n) + n H2O = [(1-&gt;4)-alpha-D-galacturonosyl](n) + n methanol + n H(+)</text>
        <dbReference type="Rhea" id="RHEA:22380"/>
        <dbReference type="Rhea" id="RHEA-COMP:14570"/>
        <dbReference type="Rhea" id="RHEA-COMP:14573"/>
        <dbReference type="ChEBI" id="CHEBI:15377"/>
        <dbReference type="ChEBI" id="CHEBI:15378"/>
        <dbReference type="ChEBI" id="CHEBI:17790"/>
        <dbReference type="ChEBI" id="CHEBI:140522"/>
        <dbReference type="ChEBI" id="CHEBI:140523"/>
        <dbReference type="EC" id="3.1.1.11"/>
    </reaction>
</comment>
<dbReference type="Pfam" id="PF04043">
    <property type="entry name" value="PMEI"/>
    <property type="match status" value="1"/>
</dbReference>
<dbReference type="PANTHER" id="PTHR31707">
    <property type="entry name" value="PECTINESTERASE"/>
    <property type="match status" value="1"/>
</dbReference>
<dbReference type="NCBIfam" id="TIGR01614">
    <property type="entry name" value="PME_inhib"/>
    <property type="match status" value="1"/>
</dbReference>
<dbReference type="InterPro" id="IPR011050">
    <property type="entry name" value="Pectin_lyase_fold/virulence"/>
</dbReference>
<keyword evidence="9 14" id="KW-0378">Hydrolase</keyword>
<dbReference type="InterPro" id="IPR006501">
    <property type="entry name" value="Pectinesterase_inhib_dom"/>
</dbReference>
<dbReference type="EC" id="3.1.1.11" evidence="5 14"/>
<feature type="non-terminal residue" evidence="18">
    <location>
        <position position="1"/>
    </location>
</feature>
<evidence type="ECO:0000256" key="9">
    <source>
        <dbReference type="ARBA" id="ARBA00022801"/>
    </source>
</evidence>
<dbReference type="InterPro" id="IPR000070">
    <property type="entry name" value="Pectinesterase_cat"/>
</dbReference>
<evidence type="ECO:0000256" key="3">
    <source>
        <dbReference type="ARBA" id="ARBA00006027"/>
    </source>
</evidence>
<dbReference type="Gene3D" id="1.20.140.40">
    <property type="entry name" value="Invertase/pectin methylesterase inhibitor family protein"/>
    <property type="match status" value="1"/>
</dbReference>
<evidence type="ECO:0000256" key="10">
    <source>
        <dbReference type="ARBA" id="ARBA00023085"/>
    </source>
</evidence>
<evidence type="ECO:0000256" key="12">
    <source>
        <dbReference type="ARBA" id="ARBA00047928"/>
    </source>
</evidence>
<gene>
    <name evidence="18" type="ORF">AABB24_001336</name>
</gene>
<keyword evidence="15" id="KW-1133">Transmembrane helix</keyword>
<evidence type="ECO:0000256" key="14">
    <source>
        <dbReference type="RuleBase" id="RU000589"/>
    </source>
</evidence>
<dbReference type="Gene3D" id="2.160.20.10">
    <property type="entry name" value="Single-stranded right-handed beta-helix, Pectin lyase-like"/>
    <property type="match status" value="1"/>
</dbReference>
<keyword evidence="15" id="KW-0472">Membrane</keyword>
<comment type="similarity">
    <text evidence="4">In the C-terminal section; belongs to the pectinesterase family.</text>
</comment>
<dbReference type="InterPro" id="IPR012334">
    <property type="entry name" value="Pectin_lyas_fold"/>
</dbReference>
<keyword evidence="7" id="KW-0964">Secreted</keyword>
<dbReference type="Proteomes" id="UP001627284">
    <property type="component" value="Unassembled WGS sequence"/>
</dbReference>
<dbReference type="CDD" id="cd15798">
    <property type="entry name" value="PMEI-like_3"/>
    <property type="match status" value="1"/>
</dbReference>
<evidence type="ECO:0000259" key="16">
    <source>
        <dbReference type="SMART" id="SM00722"/>
    </source>
</evidence>
<dbReference type="SUPFAM" id="SSF51126">
    <property type="entry name" value="Pectin lyase-like"/>
    <property type="match status" value="1"/>
</dbReference>
<evidence type="ECO:0000313" key="18">
    <source>
        <dbReference type="EMBL" id="KAL3381163.1"/>
    </source>
</evidence>
<dbReference type="InterPro" id="IPR035513">
    <property type="entry name" value="Invertase/methylesterase_inhib"/>
</dbReference>
<dbReference type="InterPro" id="IPR033131">
    <property type="entry name" value="Pectinesterase_Asp_AS"/>
</dbReference>
<evidence type="ECO:0000256" key="11">
    <source>
        <dbReference type="ARBA" id="ARBA00023316"/>
    </source>
</evidence>
<evidence type="ECO:0000256" key="5">
    <source>
        <dbReference type="ARBA" id="ARBA00013229"/>
    </source>
</evidence>
<feature type="active site" evidence="13">
    <location>
        <position position="380"/>
    </location>
</feature>
<proteinExistence type="inferred from homology"/>
<reference evidence="18 19" key="1">
    <citation type="submission" date="2024-05" db="EMBL/GenBank/DDBJ databases">
        <title>De novo assembly of an allotetraploid wild potato.</title>
        <authorList>
            <person name="Hosaka A.J."/>
        </authorList>
    </citation>
    <scope>NUCLEOTIDE SEQUENCE [LARGE SCALE GENOMIC DNA]</scope>
    <source>
        <tissue evidence="18">Young leaves</tissue>
    </source>
</reference>
<evidence type="ECO:0000256" key="8">
    <source>
        <dbReference type="ARBA" id="ARBA00022729"/>
    </source>
</evidence>
<feature type="transmembrane region" description="Helical" evidence="15">
    <location>
        <begin position="18"/>
        <end position="39"/>
    </location>
</feature>
<protein>
    <recommendedName>
        <fullName evidence="5 14">Pectinesterase</fullName>
        <ecNumber evidence="5 14">3.1.1.11</ecNumber>
    </recommendedName>
</protein>
<feature type="domain" description="Pectinesterase inhibitor" evidence="17">
    <location>
        <begin position="45"/>
        <end position="192"/>
    </location>
</feature>
<evidence type="ECO:0000256" key="15">
    <source>
        <dbReference type="SAM" id="Phobius"/>
    </source>
</evidence>
<dbReference type="PROSITE" id="PS00503">
    <property type="entry name" value="PECTINESTERASE_2"/>
    <property type="match status" value="1"/>
</dbReference>
<sequence>YNHTCLSKKTILQIYYKLLTMANIHLIFPLLFMSCFIFPSTTNGYSNAVIKAWCTQTPHPQPCEYFLSQNPKITSPIIKKSDFLKVSLDLVLDRALRAQMTTYSLGPKCRNEREKNAWADCVELYEHTINKIKSTVDPNTKCSATDAQTWLSTALTNLETCKTGFEELGVTDYVMPLMSNNVSSLISNALALNHGYSTESSNTQVDGFPTWVSPGDRKLLQSSSPASQANVVVATDGSGDFKTVKEAVDAAAKNKGSGRFVIYVKAGIYSENVEIGEKVKNVMLIGDGIGKTIITGSKSVGGGSTTLRSATVGASGDGFIAQGITIRNTAGPQKHQAVALRSGSDLSVFYQCSFEGYQDTLYVHSNRQFYKECDIYGTVDFIFGNAAVVLQNCNIFARDPPNKINTVTAQGRTDPNQNTGISIHNCRITGAGAKSVRTYLGRPWQKYSRTVVMKTFLDGLINSEGWLPWSGNFALNTLYYGEYLNTGPGSSTGNRVNWGGYRVITSSAEASKFTPANFIAGNSWIPATNVPFTSGL</sequence>
<dbReference type="EMBL" id="JBJKTR010000001">
    <property type="protein sequence ID" value="KAL3381163.1"/>
    <property type="molecule type" value="Genomic_DNA"/>
</dbReference>
<dbReference type="InterPro" id="IPR006633">
    <property type="entry name" value="Carb-bd_sugar_hydrolysis-dom"/>
</dbReference>
<evidence type="ECO:0000256" key="13">
    <source>
        <dbReference type="PROSITE-ProRule" id="PRU10040"/>
    </source>
</evidence>
<keyword evidence="11" id="KW-0961">Cell wall biogenesis/degradation</keyword>
<evidence type="ECO:0000256" key="6">
    <source>
        <dbReference type="ARBA" id="ARBA00022512"/>
    </source>
</evidence>
<dbReference type="GO" id="GO:0042545">
    <property type="term" value="P:cell wall modification"/>
    <property type="evidence" value="ECO:0007669"/>
    <property type="project" value="UniProtKB-UniRule"/>
</dbReference>
<keyword evidence="8" id="KW-0732">Signal</keyword>
<evidence type="ECO:0000256" key="2">
    <source>
        <dbReference type="ARBA" id="ARBA00005184"/>
    </source>
</evidence>
<comment type="pathway">
    <text evidence="2 14">Glycan metabolism; pectin degradation; 2-dehydro-3-deoxy-D-gluconate from pectin: step 1/5.</text>
</comment>
<organism evidence="18 19">
    <name type="scientific">Solanum stoloniferum</name>
    <dbReference type="NCBI Taxonomy" id="62892"/>
    <lineage>
        <taxon>Eukaryota</taxon>
        <taxon>Viridiplantae</taxon>
        <taxon>Streptophyta</taxon>
        <taxon>Embryophyta</taxon>
        <taxon>Tracheophyta</taxon>
        <taxon>Spermatophyta</taxon>
        <taxon>Magnoliopsida</taxon>
        <taxon>eudicotyledons</taxon>
        <taxon>Gunneridae</taxon>
        <taxon>Pentapetalae</taxon>
        <taxon>asterids</taxon>
        <taxon>lamiids</taxon>
        <taxon>Solanales</taxon>
        <taxon>Solanaceae</taxon>
        <taxon>Solanoideae</taxon>
        <taxon>Solaneae</taxon>
        <taxon>Solanum</taxon>
    </lineage>
</organism>
<dbReference type="GO" id="GO:0030599">
    <property type="term" value="F:pectinesterase activity"/>
    <property type="evidence" value="ECO:0007669"/>
    <property type="project" value="UniProtKB-UniRule"/>
</dbReference>
<accession>A0ABD2VJK2</accession>
<dbReference type="AlphaFoldDB" id="A0ABD2VJK2"/>
<dbReference type="Pfam" id="PF01095">
    <property type="entry name" value="Pectinesterase"/>
    <property type="match status" value="1"/>
</dbReference>
<comment type="similarity">
    <text evidence="3">In the N-terminal section; belongs to the PMEI family.</text>
</comment>
<evidence type="ECO:0000256" key="4">
    <source>
        <dbReference type="ARBA" id="ARBA00007786"/>
    </source>
</evidence>
<keyword evidence="10 14" id="KW-0063">Aspartyl esterase</keyword>